<evidence type="ECO:0000313" key="4">
    <source>
        <dbReference type="Proteomes" id="UP001218188"/>
    </source>
</evidence>
<keyword evidence="2" id="KW-1133">Transmembrane helix</keyword>
<dbReference type="AlphaFoldDB" id="A0AAD6T887"/>
<keyword evidence="2" id="KW-0812">Transmembrane</keyword>
<comment type="caution">
    <text evidence="3">The sequence shown here is derived from an EMBL/GenBank/DDBJ whole genome shotgun (WGS) entry which is preliminary data.</text>
</comment>
<evidence type="ECO:0000256" key="1">
    <source>
        <dbReference type="SAM" id="MobiDB-lite"/>
    </source>
</evidence>
<feature type="transmembrane region" description="Helical" evidence="2">
    <location>
        <begin position="343"/>
        <end position="364"/>
    </location>
</feature>
<dbReference type="EMBL" id="JARJCM010000017">
    <property type="protein sequence ID" value="KAJ7041324.1"/>
    <property type="molecule type" value="Genomic_DNA"/>
</dbReference>
<gene>
    <name evidence="3" type="ORF">C8F04DRAFT_1302137</name>
</gene>
<dbReference type="Proteomes" id="UP001218188">
    <property type="component" value="Unassembled WGS sequence"/>
</dbReference>
<feature type="region of interest" description="Disordered" evidence="1">
    <location>
        <begin position="1"/>
        <end position="22"/>
    </location>
</feature>
<protein>
    <submittedName>
        <fullName evidence="3">Uncharacterized protein</fullName>
    </submittedName>
</protein>
<reference evidence="3" key="1">
    <citation type="submission" date="2023-03" db="EMBL/GenBank/DDBJ databases">
        <title>Massive genome expansion in bonnet fungi (Mycena s.s.) driven by repeated elements and novel gene families across ecological guilds.</title>
        <authorList>
            <consortium name="Lawrence Berkeley National Laboratory"/>
            <person name="Harder C.B."/>
            <person name="Miyauchi S."/>
            <person name="Viragh M."/>
            <person name="Kuo A."/>
            <person name="Thoen E."/>
            <person name="Andreopoulos B."/>
            <person name="Lu D."/>
            <person name="Skrede I."/>
            <person name="Drula E."/>
            <person name="Henrissat B."/>
            <person name="Morin E."/>
            <person name="Kohler A."/>
            <person name="Barry K."/>
            <person name="LaButti K."/>
            <person name="Morin E."/>
            <person name="Salamov A."/>
            <person name="Lipzen A."/>
            <person name="Mereny Z."/>
            <person name="Hegedus B."/>
            <person name="Baldrian P."/>
            <person name="Stursova M."/>
            <person name="Weitz H."/>
            <person name="Taylor A."/>
            <person name="Grigoriev I.V."/>
            <person name="Nagy L.G."/>
            <person name="Martin F."/>
            <person name="Kauserud H."/>
        </authorList>
    </citation>
    <scope>NUCLEOTIDE SEQUENCE</scope>
    <source>
        <strain evidence="3">CBHHK200</strain>
    </source>
</reference>
<evidence type="ECO:0000313" key="3">
    <source>
        <dbReference type="EMBL" id="KAJ7041324.1"/>
    </source>
</evidence>
<sequence>MALKHKSVLPNPVTPLLDDPAPPPFDVPTPTLCFWIIDPPLYVKTRPTIPAHATFSLHPSRPLPQPAPGLTPPASALILRQPPASRLRHPFTTAASAPTRRSLKRANWQLRYPPVIHASLPSQTATVNRYRRKGCICMETADLPRKNTPCVHLRCVHWLRPSSLSHHHLLPPAYLHPSTSTSTSAGVPRPRDFNIEVAMPIPVPLRALLPQSSTVWWHVSRRVLACASPFARRAFLGVDFYLILHHTPHKSRSPPIPLCPRGTRCLVRRRSAPYRIKAMISRVPSASMSLRPSPSSYSPSMILFLFIPSMRPHPITVHARRRDVIYFCSPDDRGLSSRRVPRAAALGSLLGIALAALTFCILMLNAATKPPRPAGISKPCPPR</sequence>
<keyword evidence="4" id="KW-1185">Reference proteome</keyword>
<keyword evidence="2" id="KW-0472">Membrane</keyword>
<organism evidence="3 4">
    <name type="scientific">Mycena alexandri</name>
    <dbReference type="NCBI Taxonomy" id="1745969"/>
    <lineage>
        <taxon>Eukaryota</taxon>
        <taxon>Fungi</taxon>
        <taxon>Dikarya</taxon>
        <taxon>Basidiomycota</taxon>
        <taxon>Agaricomycotina</taxon>
        <taxon>Agaricomycetes</taxon>
        <taxon>Agaricomycetidae</taxon>
        <taxon>Agaricales</taxon>
        <taxon>Marasmiineae</taxon>
        <taxon>Mycenaceae</taxon>
        <taxon>Mycena</taxon>
    </lineage>
</organism>
<proteinExistence type="predicted"/>
<accession>A0AAD6T887</accession>
<name>A0AAD6T887_9AGAR</name>
<evidence type="ECO:0000256" key="2">
    <source>
        <dbReference type="SAM" id="Phobius"/>
    </source>
</evidence>